<sequence>MVLLLLLLLLQQQQQQHEIHLRMRDPGGENASMGAAEEEQQMYAQTPPLYTRKQPALLSPWTSCMQQQQQQQQQEQQEQEQEQGEERSKQ</sequence>
<evidence type="ECO:0000256" key="1">
    <source>
        <dbReference type="SAM" id="MobiDB-lite"/>
    </source>
</evidence>
<reference evidence="3" key="1">
    <citation type="submission" date="2013-10" db="EMBL/GenBank/DDBJ databases">
        <title>Genomic analysis of the causative agents of coccidiosis in chickens.</title>
        <authorList>
            <person name="Reid A.J."/>
            <person name="Blake D."/>
            <person name="Billington K."/>
            <person name="Browne H."/>
            <person name="Dunn M."/>
            <person name="Hung S."/>
            <person name="Kawahara F."/>
            <person name="Miranda-Saavedra D."/>
            <person name="Mourier T."/>
            <person name="Nagra H."/>
            <person name="Otto T.D."/>
            <person name="Rawlings N."/>
            <person name="Sanchez A."/>
            <person name="Sanders M."/>
            <person name="Subramaniam C."/>
            <person name="Tay Y."/>
            <person name="Dear P."/>
            <person name="Doerig C."/>
            <person name="Gruber A."/>
            <person name="Parkinson J."/>
            <person name="Shirley M."/>
            <person name="Wan K.L."/>
            <person name="Berriman M."/>
            <person name="Tomley F."/>
            <person name="Pain A."/>
        </authorList>
    </citation>
    <scope>NUCLEOTIDE SEQUENCE [LARGE SCALE GENOMIC DNA]</scope>
    <source>
        <strain evidence="3">Houghton</strain>
    </source>
</reference>
<feature type="signal peptide" evidence="2">
    <location>
        <begin position="1"/>
        <end position="16"/>
    </location>
</feature>
<keyword evidence="4" id="KW-1185">Reference proteome</keyword>
<dbReference type="Proteomes" id="UP000030744">
    <property type="component" value="Unassembled WGS sequence"/>
</dbReference>
<proteinExistence type="predicted"/>
<name>U6KFV8_9EIME</name>
<feature type="region of interest" description="Disordered" evidence="1">
    <location>
        <begin position="60"/>
        <end position="90"/>
    </location>
</feature>
<gene>
    <name evidence="3" type="ORF">EMH_0098430</name>
</gene>
<dbReference type="GeneID" id="60404815"/>
<evidence type="ECO:0000313" key="3">
    <source>
        <dbReference type="EMBL" id="CDJ36910.1"/>
    </source>
</evidence>
<dbReference type="EMBL" id="HG737307">
    <property type="protein sequence ID" value="CDJ36910.1"/>
    <property type="molecule type" value="Genomic_DNA"/>
</dbReference>
<dbReference type="RefSeq" id="XP_037879198.1">
    <property type="nucleotide sequence ID" value="XM_038022014.1"/>
</dbReference>
<feature type="compositionally biased region" description="Low complexity" evidence="1">
    <location>
        <begin position="66"/>
        <end position="76"/>
    </location>
</feature>
<dbReference type="AlphaFoldDB" id="U6KFV8"/>
<evidence type="ECO:0000256" key="2">
    <source>
        <dbReference type="SAM" id="SignalP"/>
    </source>
</evidence>
<keyword evidence="2" id="KW-0732">Signal</keyword>
<evidence type="ECO:0000313" key="4">
    <source>
        <dbReference type="Proteomes" id="UP000030744"/>
    </source>
</evidence>
<dbReference type="VEuPathDB" id="ToxoDB:EMH_0098430"/>
<organism evidence="3 4">
    <name type="scientific">Eimeria mitis</name>
    <dbReference type="NCBI Taxonomy" id="44415"/>
    <lineage>
        <taxon>Eukaryota</taxon>
        <taxon>Sar</taxon>
        <taxon>Alveolata</taxon>
        <taxon>Apicomplexa</taxon>
        <taxon>Conoidasida</taxon>
        <taxon>Coccidia</taxon>
        <taxon>Eucoccidiorida</taxon>
        <taxon>Eimeriorina</taxon>
        <taxon>Eimeriidae</taxon>
        <taxon>Eimeria</taxon>
    </lineage>
</organism>
<accession>U6KFV8</accession>
<protein>
    <submittedName>
        <fullName evidence="3">Uncharacterized protein</fullName>
    </submittedName>
</protein>
<reference evidence="3" key="2">
    <citation type="submission" date="2013-10" db="EMBL/GenBank/DDBJ databases">
        <authorList>
            <person name="Aslett M."/>
        </authorList>
    </citation>
    <scope>NUCLEOTIDE SEQUENCE [LARGE SCALE GENOMIC DNA]</scope>
    <source>
        <strain evidence="3">Houghton</strain>
    </source>
</reference>
<feature type="chain" id="PRO_5004673358" evidence="2">
    <location>
        <begin position="17"/>
        <end position="90"/>
    </location>
</feature>